<gene>
    <name evidence="3" type="ordered locus">Hoch_2708</name>
</gene>
<reference evidence="3 4" key="1">
    <citation type="journal article" date="2010" name="Stand. Genomic Sci.">
        <title>Complete genome sequence of Haliangium ochraceum type strain (SMP-2).</title>
        <authorList>
            <consortium name="US DOE Joint Genome Institute (JGI-PGF)"/>
            <person name="Ivanova N."/>
            <person name="Daum C."/>
            <person name="Lang E."/>
            <person name="Abt B."/>
            <person name="Kopitz M."/>
            <person name="Saunders E."/>
            <person name="Lapidus A."/>
            <person name="Lucas S."/>
            <person name="Glavina Del Rio T."/>
            <person name="Nolan M."/>
            <person name="Tice H."/>
            <person name="Copeland A."/>
            <person name="Cheng J.F."/>
            <person name="Chen F."/>
            <person name="Bruce D."/>
            <person name="Goodwin L."/>
            <person name="Pitluck S."/>
            <person name="Mavromatis K."/>
            <person name="Pati A."/>
            <person name="Mikhailova N."/>
            <person name="Chen A."/>
            <person name="Palaniappan K."/>
            <person name="Land M."/>
            <person name="Hauser L."/>
            <person name="Chang Y.J."/>
            <person name="Jeffries C.D."/>
            <person name="Detter J.C."/>
            <person name="Brettin T."/>
            <person name="Rohde M."/>
            <person name="Goker M."/>
            <person name="Bristow J."/>
            <person name="Markowitz V."/>
            <person name="Eisen J.A."/>
            <person name="Hugenholtz P."/>
            <person name="Kyrpides N.C."/>
            <person name="Klenk H.P."/>
        </authorList>
    </citation>
    <scope>NUCLEOTIDE SEQUENCE [LARGE SCALE GENOMIC DNA]</scope>
    <source>
        <strain evidence="4">DSM 14365 / CIP 107738 / JCM 11303 / AJ 13395 / SMP-2</strain>
    </source>
</reference>
<feature type="compositionally biased region" description="Low complexity" evidence="1">
    <location>
        <begin position="126"/>
        <end position="137"/>
    </location>
</feature>
<keyword evidence="2" id="KW-0472">Membrane</keyword>
<dbReference type="AlphaFoldDB" id="D0LN60"/>
<accession>D0LN60</accession>
<dbReference type="RefSeq" id="WP_012827845.1">
    <property type="nucleotide sequence ID" value="NC_013440.1"/>
</dbReference>
<evidence type="ECO:0000256" key="2">
    <source>
        <dbReference type="SAM" id="Phobius"/>
    </source>
</evidence>
<keyword evidence="4" id="KW-1185">Reference proteome</keyword>
<name>D0LN60_HALO1</name>
<feature type="region of interest" description="Disordered" evidence="1">
    <location>
        <begin position="116"/>
        <end position="137"/>
    </location>
</feature>
<feature type="transmembrane region" description="Helical" evidence="2">
    <location>
        <begin position="15"/>
        <end position="39"/>
    </location>
</feature>
<dbReference type="EMBL" id="CP001804">
    <property type="protein sequence ID" value="ACY15237.1"/>
    <property type="molecule type" value="Genomic_DNA"/>
</dbReference>
<evidence type="ECO:0000313" key="4">
    <source>
        <dbReference type="Proteomes" id="UP000001880"/>
    </source>
</evidence>
<dbReference type="KEGG" id="hoh:Hoch_2708"/>
<evidence type="ECO:0000256" key="1">
    <source>
        <dbReference type="SAM" id="MobiDB-lite"/>
    </source>
</evidence>
<organism evidence="3 4">
    <name type="scientific">Haliangium ochraceum (strain DSM 14365 / JCM 11303 / SMP-2)</name>
    <dbReference type="NCBI Taxonomy" id="502025"/>
    <lineage>
        <taxon>Bacteria</taxon>
        <taxon>Pseudomonadati</taxon>
        <taxon>Myxococcota</taxon>
        <taxon>Polyangia</taxon>
        <taxon>Haliangiales</taxon>
        <taxon>Kofleriaceae</taxon>
        <taxon>Haliangium</taxon>
    </lineage>
</organism>
<proteinExistence type="predicted"/>
<dbReference type="STRING" id="502025.Hoch_2708"/>
<dbReference type="HOGENOM" id="CLU_1862392_0_0_7"/>
<sequence>MSLSQEPDRLPGTRILWALGGVLLFTAVGVAAAWALLVAGGRPLGDPRLGAVPEEMSHVEQVLIEQRAPGLEEREAARQRLEQYAWRDRESGRVSIPIERAIEIYVARAGAEGAETSADTEALIQAPGEAAPGEEAP</sequence>
<keyword evidence="2" id="KW-1133">Transmembrane helix</keyword>
<keyword evidence="2" id="KW-0812">Transmembrane</keyword>
<dbReference type="Proteomes" id="UP000001880">
    <property type="component" value="Chromosome"/>
</dbReference>
<evidence type="ECO:0000313" key="3">
    <source>
        <dbReference type="EMBL" id="ACY15237.1"/>
    </source>
</evidence>
<protein>
    <submittedName>
        <fullName evidence="3">Uncharacterized protein</fullName>
    </submittedName>
</protein>